<dbReference type="InterPro" id="IPR028082">
    <property type="entry name" value="Peripla_BP_I"/>
</dbReference>
<comment type="caution">
    <text evidence="5">The sequence shown here is derived from an EMBL/GenBank/DDBJ whole genome shotgun (WGS) entry which is preliminary data.</text>
</comment>
<proteinExistence type="predicted"/>
<keyword evidence="2" id="KW-0238">DNA-binding</keyword>
<evidence type="ECO:0000256" key="2">
    <source>
        <dbReference type="ARBA" id="ARBA00023125"/>
    </source>
</evidence>
<dbReference type="PANTHER" id="PTHR30146:SF155">
    <property type="entry name" value="ALANINE RACEMASE"/>
    <property type="match status" value="1"/>
</dbReference>
<dbReference type="Pfam" id="PF13377">
    <property type="entry name" value="Peripla_BP_3"/>
    <property type="match status" value="1"/>
</dbReference>
<accession>A0A921MY50</accession>
<sequence length="281" mass="30162">MATIGITIPESVWSARSERYYTQVLHGLEDAAVAGGHTVLSRVAGSSEEELEVLTGWAERGMVDVVILKDLLPDDPRPGQVRRLGLPFTMIGDVRQRDVSAVTIDNTGTMRRLLGDLHACGHRAIAHVGGPPHLLHSRWRREAYRDFVTELDLPLLALEGDYGADSGAAATAELLGSTVRPTVIVHDNDAMAIGGLRTATAQGIRVPEELSVVSWDDSPACQTHSPPIAVLDHLPHQLGVDLGTAAVALLEDPPRQLRLAHEVPRLLHRGTLAPGPEALPA</sequence>
<dbReference type="InterPro" id="IPR046335">
    <property type="entry name" value="LacI/GalR-like_sensor"/>
</dbReference>
<keyword evidence="3" id="KW-0804">Transcription</keyword>
<dbReference type="Proteomes" id="UP000742460">
    <property type="component" value="Unassembled WGS sequence"/>
</dbReference>
<keyword evidence="1" id="KW-0805">Transcription regulation</keyword>
<organism evidence="5 6">
    <name type="scientific">Brachybacterium massiliense</name>
    <dbReference type="NCBI Taxonomy" id="1755098"/>
    <lineage>
        <taxon>Bacteria</taxon>
        <taxon>Bacillati</taxon>
        <taxon>Actinomycetota</taxon>
        <taxon>Actinomycetes</taxon>
        <taxon>Micrococcales</taxon>
        <taxon>Dermabacteraceae</taxon>
        <taxon>Brachybacterium</taxon>
    </lineage>
</organism>
<dbReference type="AlphaFoldDB" id="A0A921MY50"/>
<dbReference type="EMBL" id="DYUE01000238">
    <property type="protein sequence ID" value="HJG92096.1"/>
    <property type="molecule type" value="Genomic_DNA"/>
</dbReference>
<reference evidence="5" key="2">
    <citation type="submission" date="2021-09" db="EMBL/GenBank/DDBJ databases">
        <authorList>
            <person name="Gilroy R."/>
        </authorList>
    </citation>
    <scope>NUCLEOTIDE SEQUENCE</scope>
    <source>
        <strain evidence="5">ChiGjej5B5-22894</strain>
    </source>
</reference>
<dbReference type="CDD" id="cd06267">
    <property type="entry name" value="PBP1_LacI_sugar_binding-like"/>
    <property type="match status" value="1"/>
</dbReference>
<dbReference type="Gene3D" id="3.40.50.2300">
    <property type="match status" value="2"/>
</dbReference>
<dbReference type="GO" id="GO:0003700">
    <property type="term" value="F:DNA-binding transcription factor activity"/>
    <property type="evidence" value="ECO:0007669"/>
    <property type="project" value="TreeGrafter"/>
</dbReference>
<protein>
    <submittedName>
        <fullName evidence="5">Substrate-binding domain-containing protein</fullName>
    </submittedName>
</protein>
<evidence type="ECO:0000313" key="6">
    <source>
        <dbReference type="Proteomes" id="UP000742460"/>
    </source>
</evidence>
<evidence type="ECO:0000256" key="1">
    <source>
        <dbReference type="ARBA" id="ARBA00023015"/>
    </source>
</evidence>
<reference evidence="5" key="1">
    <citation type="journal article" date="2021" name="PeerJ">
        <title>Extensive microbial diversity within the chicken gut microbiome revealed by metagenomics and culture.</title>
        <authorList>
            <person name="Gilroy R."/>
            <person name="Ravi A."/>
            <person name="Getino M."/>
            <person name="Pursley I."/>
            <person name="Horton D.L."/>
            <person name="Alikhan N.F."/>
            <person name="Baker D."/>
            <person name="Gharbi K."/>
            <person name="Hall N."/>
            <person name="Watson M."/>
            <person name="Adriaenssens E.M."/>
            <person name="Foster-Nyarko E."/>
            <person name="Jarju S."/>
            <person name="Secka A."/>
            <person name="Antonio M."/>
            <person name="Oren A."/>
            <person name="Chaudhuri R.R."/>
            <person name="La Ragione R."/>
            <person name="Hildebrand F."/>
            <person name="Pallen M.J."/>
        </authorList>
    </citation>
    <scope>NUCLEOTIDE SEQUENCE</scope>
    <source>
        <strain evidence="5">ChiGjej5B5-22894</strain>
    </source>
</reference>
<dbReference type="PANTHER" id="PTHR30146">
    <property type="entry name" value="LACI-RELATED TRANSCRIPTIONAL REPRESSOR"/>
    <property type="match status" value="1"/>
</dbReference>
<dbReference type="SUPFAM" id="SSF53822">
    <property type="entry name" value="Periplasmic binding protein-like I"/>
    <property type="match status" value="1"/>
</dbReference>
<gene>
    <name evidence="5" type="ORF">K8V81_10285</name>
</gene>
<feature type="domain" description="Transcriptional regulator LacI/GalR-like sensor" evidence="4">
    <location>
        <begin position="117"/>
        <end position="271"/>
    </location>
</feature>
<evidence type="ECO:0000313" key="5">
    <source>
        <dbReference type="EMBL" id="HJG92096.1"/>
    </source>
</evidence>
<dbReference type="GO" id="GO:0000976">
    <property type="term" value="F:transcription cis-regulatory region binding"/>
    <property type="evidence" value="ECO:0007669"/>
    <property type="project" value="TreeGrafter"/>
</dbReference>
<evidence type="ECO:0000256" key="3">
    <source>
        <dbReference type="ARBA" id="ARBA00023163"/>
    </source>
</evidence>
<evidence type="ECO:0000259" key="4">
    <source>
        <dbReference type="Pfam" id="PF13377"/>
    </source>
</evidence>
<name>A0A921MY50_9MICO</name>